<name>A0A9D1LBW9_9FIRM</name>
<dbReference type="Pfam" id="PF07969">
    <property type="entry name" value="Amidohydro_3"/>
    <property type="match status" value="1"/>
</dbReference>
<dbReference type="SUPFAM" id="SSF51556">
    <property type="entry name" value="Metallo-dependent hydrolases"/>
    <property type="match status" value="1"/>
</dbReference>
<accession>A0A9D1LBW9</accession>
<dbReference type="GO" id="GO:0016810">
    <property type="term" value="F:hydrolase activity, acting on carbon-nitrogen (but not peptide) bonds"/>
    <property type="evidence" value="ECO:0007669"/>
    <property type="project" value="InterPro"/>
</dbReference>
<dbReference type="InterPro" id="IPR033932">
    <property type="entry name" value="YtcJ-like"/>
</dbReference>
<feature type="domain" description="Amidohydrolase 3" evidence="1">
    <location>
        <begin position="50"/>
        <end position="529"/>
    </location>
</feature>
<dbReference type="Gene3D" id="3.10.310.70">
    <property type="match status" value="1"/>
</dbReference>
<dbReference type="PANTHER" id="PTHR22642">
    <property type="entry name" value="IMIDAZOLONEPROPIONASE"/>
    <property type="match status" value="1"/>
</dbReference>
<sequence>MLKVFYNGHIHTPFGRPVSAMAIRGNRVLALGEDRALLQMVGAERGVAQNLEGAYVVPGFNDSHCHLLEGGVRLGQIDLTGVSCAEEILSRARAYLRENPPAPGEWIVGFGFDQNGWKNPQMPTRELADAISREHPVVLCRVCGHAGVANSRALQKTGLDQPREIEGGEIVLGEDGRPNGVLHEKAYYLLTREIPQPRGEAVDRALRAAMRKANRLGITSAQSDDLGNAPLEELLGAIGRMRERGEMTVRIFEEALVGSMGELENLFASGMRTGLGDDWFRMGNVKLLTDGSLGAQSAYMRAPYRTGGQGVLAIGREELKAIARCAKAHSTQLAFHAIGDGALEACIDAVEAARRPGDKNMRNRIVHCQFADDALIERMRLTGLCADIQPAFVGSDWPLVEKLLGPERMEMGYRWRSLLEKGIPVAAGSDSPIDEQSPLWGMTCAVARQDKAGLPQGGFLPSEKLSRRQALELYTSAGAYLSFDEGRKGMLAPGMLADFAVLSGDVLSAPIVELPEISVLATFVDGKICFDRDGRFSDG</sequence>
<proteinExistence type="predicted"/>
<dbReference type="Gene3D" id="3.20.20.140">
    <property type="entry name" value="Metal-dependent hydrolases"/>
    <property type="match status" value="1"/>
</dbReference>
<dbReference type="InterPro" id="IPR011059">
    <property type="entry name" value="Metal-dep_hydrolase_composite"/>
</dbReference>
<dbReference type="CDD" id="cd01300">
    <property type="entry name" value="YtcJ_like"/>
    <property type="match status" value="1"/>
</dbReference>
<dbReference type="SUPFAM" id="SSF51338">
    <property type="entry name" value="Composite domain of metallo-dependent hydrolases"/>
    <property type="match status" value="1"/>
</dbReference>
<comment type="caution">
    <text evidence="2">The sequence shown here is derived from an EMBL/GenBank/DDBJ whole genome shotgun (WGS) entry which is preliminary data.</text>
</comment>
<evidence type="ECO:0000259" key="1">
    <source>
        <dbReference type="Pfam" id="PF07969"/>
    </source>
</evidence>
<dbReference type="Gene3D" id="2.30.40.10">
    <property type="entry name" value="Urease, subunit C, domain 1"/>
    <property type="match status" value="1"/>
</dbReference>
<gene>
    <name evidence="2" type="ORF">IAB02_01155</name>
</gene>
<dbReference type="InterPro" id="IPR032466">
    <property type="entry name" value="Metal_Hydrolase"/>
</dbReference>
<organism evidence="2 3">
    <name type="scientific">Candidatus Pullichristensenella excrementigallinarum</name>
    <dbReference type="NCBI Taxonomy" id="2840907"/>
    <lineage>
        <taxon>Bacteria</taxon>
        <taxon>Bacillati</taxon>
        <taxon>Bacillota</taxon>
        <taxon>Clostridia</taxon>
        <taxon>Candidatus Pullichristensenella</taxon>
    </lineage>
</organism>
<evidence type="ECO:0000313" key="3">
    <source>
        <dbReference type="Proteomes" id="UP000824072"/>
    </source>
</evidence>
<reference evidence="2" key="2">
    <citation type="journal article" date="2021" name="PeerJ">
        <title>Extensive microbial diversity within the chicken gut microbiome revealed by metagenomics and culture.</title>
        <authorList>
            <person name="Gilroy R."/>
            <person name="Ravi A."/>
            <person name="Getino M."/>
            <person name="Pursley I."/>
            <person name="Horton D.L."/>
            <person name="Alikhan N.F."/>
            <person name="Baker D."/>
            <person name="Gharbi K."/>
            <person name="Hall N."/>
            <person name="Watson M."/>
            <person name="Adriaenssens E.M."/>
            <person name="Foster-Nyarko E."/>
            <person name="Jarju S."/>
            <person name="Secka A."/>
            <person name="Antonio M."/>
            <person name="Oren A."/>
            <person name="Chaudhuri R.R."/>
            <person name="La Ragione R."/>
            <person name="Hildebrand F."/>
            <person name="Pallen M.J."/>
        </authorList>
    </citation>
    <scope>NUCLEOTIDE SEQUENCE</scope>
    <source>
        <strain evidence="2">ChiHcec3-11533</strain>
    </source>
</reference>
<protein>
    <submittedName>
        <fullName evidence="2">Amidohydrolase</fullName>
    </submittedName>
</protein>
<dbReference type="InterPro" id="IPR013108">
    <property type="entry name" value="Amidohydro_3"/>
</dbReference>
<dbReference type="EMBL" id="DVMU01000028">
    <property type="protein sequence ID" value="HIU33146.1"/>
    <property type="molecule type" value="Genomic_DNA"/>
</dbReference>
<dbReference type="AlphaFoldDB" id="A0A9D1LBW9"/>
<reference evidence="2" key="1">
    <citation type="submission" date="2020-10" db="EMBL/GenBank/DDBJ databases">
        <authorList>
            <person name="Gilroy R."/>
        </authorList>
    </citation>
    <scope>NUCLEOTIDE SEQUENCE</scope>
    <source>
        <strain evidence="2">ChiHcec3-11533</strain>
    </source>
</reference>
<evidence type="ECO:0000313" key="2">
    <source>
        <dbReference type="EMBL" id="HIU33146.1"/>
    </source>
</evidence>
<dbReference type="PANTHER" id="PTHR22642:SF2">
    <property type="entry name" value="PROTEIN LONG AFTER FAR-RED 3"/>
    <property type="match status" value="1"/>
</dbReference>
<dbReference type="Proteomes" id="UP000824072">
    <property type="component" value="Unassembled WGS sequence"/>
</dbReference>